<comment type="caution">
    <text evidence="5">The sequence shown here is derived from an EMBL/GenBank/DDBJ whole genome shotgun (WGS) entry which is preliminary data.</text>
</comment>
<evidence type="ECO:0000313" key="6">
    <source>
        <dbReference type="EMBL" id="CAL6083570.1"/>
    </source>
</evidence>
<sequence length="563" mass="65311">MNLDPEIKQAVNDMDNIDLATFLQEVAGTDTRILNETTAQTAPLGDAVFDKQMKKVAAKTVKSDLKKYKALTQVQLKANMLVDFAPEKLKDAPIQEDVVDSFLKKAKIIAEPMKKKEKVVKNFNEEESSESDVPLPDINEIILNSSQIKTQKTEMLRLRAILLTNEQKLRNWAKIKSRKFRKIHNREVRQKKMNELTQKLNQVGQVGQVLGLDEYCQDLIQNQIQQNQAQLQANDDLAIKTGEVQDNGERKGVMSLKFMKNYLDKQEQMVQEDSDEIQNGELVKKVKLNQKQNYMTTKIYQKEDTRYEDNPFLDGIEDSNDDKNLKTSDAAAEKAREAVKNIQKRLDEQKKQKQEEEDQKHNYDPEAKYKKFIEQQQINKVDTAQAFIDDEIQNMKESEINKNVDGKIQDVIPGWGSWAGDGISEKEQQKLSFKQQVIKQAKINEYLKQEKERTDSGKVWMYKNQMSVNTEAQKKYNAKGINVSDEEYARYLKQSITPEFQSVTGFKYITQQERNLPRGLVVHQQKEMEGNVRELQKIQKQLEDQKVYIKGQKINTQTRKAKF</sequence>
<dbReference type="GO" id="GO:0032040">
    <property type="term" value="C:small-subunit processome"/>
    <property type="evidence" value="ECO:0007669"/>
    <property type="project" value="InterPro"/>
</dbReference>
<dbReference type="InterPro" id="IPR006709">
    <property type="entry name" value="SSU_processome_Utp14"/>
</dbReference>
<dbReference type="GO" id="GO:0006364">
    <property type="term" value="P:rRNA processing"/>
    <property type="evidence" value="ECO:0007669"/>
    <property type="project" value="InterPro"/>
</dbReference>
<evidence type="ECO:0000256" key="3">
    <source>
        <dbReference type="ARBA" id="ARBA00023242"/>
    </source>
</evidence>
<dbReference type="Proteomes" id="UP001642409">
    <property type="component" value="Unassembled WGS sequence"/>
</dbReference>
<name>A0AA86QCG9_9EUKA</name>
<accession>A0AA86QCG9</accession>
<keyword evidence="2" id="KW-0597">Phosphoprotein</keyword>
<evidence type="ECO:0000313" key="5">
    <source>
        <dbReference type="EMBL" id="CAI9950552.1"/>
    </source>
</evidence>
<evidence type="ECO:0000256" key="1">
    <source>
        <dbReference type="ARBA" id="ARBA00004604"/>
    </source>
</evidence>
<proteinExistence type="predicted"/>
<dbReference type="EMBL" id="CATOUU010000813">
    <property type="protein sequence ID" value="CAI9950552.1"/>
    <property type="molecule type" value="Genomic_DNA"/>
</dbReference>
<dbReference type="EMBL" id="CAXDID020000373">
    <property type="protein sequence ID" value="CAL6083570.1"/>
    <property type="molecule type" value="Genomic_DNA"/>
</dbReference>
<evidence type="ECO:0000313" key="7">
    <source>
        <dbReference type="Proteomes" id="UP001642409"/>
    </source>
</evidence>
<dbReference type="PANTHER" id="PTHR14150">
    <property type="entry name" value="U3 SMALL NUCLEOLAR RNA-ASSOCIATED PROTEIN 14"/>
    <property type="match status" value="1"/>
</dbReference>
<comment type="subcellular location">
    <subcellularLocation>
        <location evidence="1">Nucleus</location>
        <location evidence="1">Nucleolus</location>
    </subcellularLocation>
</comment>
<keyword evidence="7" id="KW-1185">Reference proteome</keyword>
<gene>
    <name evidence="5" type="ORF">HINF_LOCUS38197</name>
    <name evidence="6" type="ORF">HINF_LOCUS61787</name>
</gene>
<evidence type="ECO:0000256" key="4">
    <source>
        <dbReference type="SAM" id="MobiDB-lite"/>
    </source>
</evidence>
<reference evidence="5" key="1">
    <citation type="submission" date="2023-06" db="EMBL/GenBank/DDBJ databases">
        <authorList>
            <person name="Kurt Z."/>
        </authorList>
    </citation>
    <scope>NUCLEOTIDE SEQUENCE</scope>
</reference>
<organism evidence="5">
    <name type="scientific">Hexamita inflata</name>
    <dbReference type="NCBI Taxonomy" id="28002"/>
    <lineage>
        <taxon>Eukaryota</taxon>
        <taxon>Metamonada</taxon>
        <taxon>Diplomonadida</taxon>
        <taxon>Hexamitidae</taxon>
        <taxon>Hexamitinae</taxon>
        <taxon>Hexamita</taxon>
    </lineage>
</organism>
<protein>
    <submittedName>
        <fullName evidence="5">Uncharacterized protein</fullName>
    </submittedName>
</protein>
<feature type="region of interest" description="Disordered" evidence="4">
    <location>
        <begin position="310"/>
        <end position="338"/>
    </location>
</feature>
<dbReference type="AlphaFoldDB" id="A0AA86QCG9"/>
<keyword evidence="3" id="KW-0539">Nucleus</keyword>
<reference evidence="6 7" key="2">
    <citation type="submission" date="2024-07" db="EMBL/GenBank/DDBJ databases">
        <authorList>
            <person name="Akdeniz Z."/>
        </authorList>
    </citation>
    <scope>NUCLEOTIDE SEQUENCE [LARGE SCALE GENOMIC DNA]</scope>
</reference>
<feature type="compositionally biased region" description="Basic and acidic residues" evidence="4">
    <location>
        <begin position="321"/>
        <end position="338"/>
    </location>
</feature>
<evidence type="ECO:0000256" key="2">
    <source>
        <dbReference type="ARBA" id="ARBA00022553"/>
    </source>
</evidence>
<dbReference type="PANTHER" id="PTHR14150:SF12">
    <property type="entry name" value="U3 SMALL NUCLEOLAR RNA-ASSOCIATED PROTEIN 14 HOMOLOG A"/>
    <property type="match status" value="1"/>
</dbReference>